<accession>A0A398BAG8</accession>
<dbReference type="Gene3D" id="3.30.70.1120">
    <property type="entry name" value="TT1725-like"/>
    <property type="match status" value="1"/>
</dbReference>
<dbReference type="OrthoDB" id="9809023at2"/>
<dbReference type="RefSeq" id="WP_119116523.1">
    <property type="nucleotide sequence ID" value="NZ_CP026095.1"/>
</dbReference>
<dbReference type="EMBL" id="QWVS01000013">
    <property type="protein sequence ID" value="RID87129.1"/>
    <property type="molecule type" value="Genomic_DNA"/>
</dbReference>
<reference evidence="1 2" key="1">
    <citation type="submission" date="2018-08" db="EMBL/GenBank/DDBJ databases">
        <title>Bacillus jemisoniae sp. nov., Bacillus chryseoplanitiae sp. nov., Bacillus resnikiae sp. nov., and Bacillus frankliniae sp. nov., isolated from Viking spacecraft and associated surfaces.</title>
        <authorList>
            <person name="Seuylemezian A."/>
            <person name="Vaishampayan P."/>
        </authorList>
    </citation>
    <scope>NUCLEOTIDE SEQUENCE [LARGE SCALE GENOMIC DNA]</scope>
    <source>
        <strain evidence="1 2">MA001</strain>
    </source>
</reference>
<dbReference type="PANTHER" id="PTHR36441:SF1">
    <property type="entry name" value="DUF503 DOMAIN-CONTAINING PROTEIN"/>
    <property type="match status" value="1"/>
</dbReference>
<sequence length="93" mass="10872">MIVGAVLCECIIYDAHSLKEKRAVLQRVMSRLKQKYNISVSETDYQDLWQRTKLAIVTVSSSRKATERELQNALHFLDSFPEIERTITDIEWL</sequence>
<dbReference type="InterPro" id="IPR007546">
    <property type="entry name" value="DUF503"/>
</dbReference>
<proteinExistence type="predicted"/>
<protein>
    <submittedName>
        <fullName evidence="1">DUF503 domain-containing protein</fullName>
    </submittedName>
</protein>
<evidence type="ECO:0000313" key="2">
    <source>
        <dbReference type="Proteomes" id="UP000266016"/>
    </source>
</evidence>
<dbReference type="Proteomes" id="UP000266016">
    <property type="component" value="Unassembled WGS sequence"/>
</dbReference>
<organism evidence="1 2">
    <name type="scientific">Peribacillus asahii</name>
    <dbReference type="NCBI Taxonomy" id="228899"/>
    <lineage>
        <taxon>Bacteria</taxon>
        <taxon>Bacillati</taxon>
        <taxon>Bacillota</taxon>
        <taxon>Bacilli</taxon>
        <taxon>Bacillales</taxon>
        <taxon>Bacillaceae</taxon>
        <taxon>Peribacillus</taxon>
    </lineage>
</organism>
<comment type="caution">
    <text evidence="1">The sequence shown here is derived from an EMBL/GenBank/DDBJ whole genome shotgun (WGS) entry which is preliminary data.</text>
</comment>
<dbReference type="InterPro" id="IPR036746">
    <property type="entry name" value="TT1725-like_sf"/>
</dbReference>
<dbReference type="SUPFAM" id="SSF103007">
    <property type="entry name" value="Hypothetical protein TT1725"/>
    <property type="match status" value="1"/>
</dbReference>
<evidence type="ECO:0000313" key="1">
    <source>
        <dbReference type="EMBL" id="RID87129.1"/>
    </source>
</evidence>
<dbReference type="PANTHER" id="PTHR36441">
    <property type="entry name" value="HYPOTHETICAL CYTOSOLIC PROTEIN"/>
    <property type="match status" value="1"/>
</dbReference>
<dbReference type="Pfam" id="PF04456">
    <property type="entry name" value="DUF503"/>
    <property type="match status" value="1"/>
</dbReference>
<keyword evidence="2" id="KW-1185">Reference proteome</keyword>
<dbReference type="AlphaFoldDB" id="A0A398BAG8"/>
<name>A0A398BAG8_9BACI</name>
<gene>
    <name evidence="1" type="ORF">D1953_07405</name>
</gene>